<comment type="caution">
    <text evidence="1">The sequence shown here is derived from an EMBL/GenBank/DDBJ whole genome shotgun (WGS) entry which is preliminary data.</text>
</comment>
<dbReference type="EMBL" id="VFIA01000033">
    <property type="protein sequence ID" value="MBC3793916.1"/>
    <property type="molecule type" value="Genomic_DNA"/>
</dbReference>
<name>A0ABR6WD97_9BACT</name>
<keyword evidence="2" id="KW-1185">Reference proteome</keyword>
<accession>A0ABR6WD97</accession>
<evidence type="ECO:0000313" key="1">
    <source>
        <dbReference type="EMBL" id="MBC3793916.1"/>
    </source>
</evidence>
<dbReference type="Proteomes" id="UP000700732">
    <property type="component" value="Unassembled WGS sequence"/>
</dbReference>
<organism evidence="1 2">
    <name type="scientific">Spirosoma utsteinense</name>
    <dbReference type="NCBI Taxonomy" id="2585773"/>
    <lineage>
        <taxon>Bacteria</taxon>
        <taxon>Pseudomonadati</taxon>
        <taxon>Bacteroidota</taxon>
        <taxon>Cytophagia</taxon>
        <taxon>Cytophagales</taxon>
        <taxon>Cytophagaceae</taxon>
        <taxon>Spirosoma</taxon>
    </lineage>
</organism>
<evidence type="ECO:0000313" key="2">
    <source>
        <dbReference type="Proteomes" id="UP000700732"/>
    </source>
</evidence>
<gene>
    <name evidence="1" type="ORF">FH603_4442</name>
</gene>
<protein>
    <submittedName>
        <fullName evidence="1">Uncharacterized protein</fullName>
    </submittedName>
</protein>
<dbReference type="RefSeq" id="WP_186739808.1">
    <property type="nucleotide sequence ID" value="NZ_VFIA01000033.1"/>
</dbReference>
<reference evidence="1 2" key="1">
    <citation type="submission" date="2019-06" db="EMBL/GenBank/DDBJ databases">
        <title>Spirosoma utsteinense sp. nov. isolated from Antarctic ice-free soils.</title>
        <authorList>
            <person name="Tahon G."/>
        </authorList>
    </citation>
    <scope>NUCLEOTIDE SEQUENCE [LARGE SCALE GENOMIC DNA]</scope>
    <source>
        <strain evidence="1 2">LMG 31447</strain>
    </source>
</reference>
<proteinExistence type="predicted"/>
<sequence>MDTLLINLNALSRYHITPSQYTFLFLTHARQYAAMYKYCQEGPGFKSEEILDLETRGLILNLNKTGYYYLDFFVLTDKVGSDLFDQDRDKAGLAVWNAYPIYLRDSITGDTFSLINTDKKQWLTDYYLQVGHRPEKHRQVMDGLDYAIDKDLIDMNIRQWLDSEQWTLMLELKELEESV</sequence>